<dbReference type="AlphaFoldDB" id="A0A2P2C6X0"/>
<proteinExistence type="predicted"/>
<evidence type="ECO:0000256" key="3">
    <source>
        <dbReference type="SAM" id="MobiDB-lite"/>
    </source>
</evidence>
<dbReference type="Pfam" id="PF00094">
    <property type="entry name" value="VWD"/>
    <property type="match status" value="1"/>
</dbReference>
<dbReference type="Gene3D" id="2.60.40.1120">
    <property type="entry name" value="Carboxypeptidase-like, regulatory domain"/>
    <property type="match status" value="1"/>
</dbReference>
<dbReference type="Pfam" id="PF13620">
    <property type="entry name" value="CarboxypepD_reg"/>
    <property type="match status" value="1"/>
</dbReference>
<dbReference type="InterPro" id="IPR051495">
    <property type="entry name" value="Epithelial_Barrier/Signaling"/>
</dbReference>
<comment type="subcellular location">
    <subcellularLocation>
        <location evidence="1">Membrane</location>
    </subcellularLocation>
</comment>
<gene>
    <name evidence="5" type="ORF">NOCA1130185</name>
</gene>
<dbReference type="SUPFAM" id="SSF49452">
    <property type="entry name" value="Starch-binding domain-like"/>
    <property type="match status" value="1"/>
</dbReference>
<dbReference type="InterPro" id="IPR001846">
    <property type="entry name" value="VWF_type-D"/>
</dbReference>
<feature type="domain" description="VWFD" evidence="4">
    <location>
        <begin position="545"/>
        <end position="751"/>
    </location>
</feature>
<organism evidence="5">
    <name type="scientific">metagenome</name>
    <dbReference type="NCBI Taxonomy" id="256318"/>
    <lineage>
        <taxon>unclassified sequences</taxon>
        <taxon>metagenomes</taxon>
    </lineage>
</organism>
<evidence type="ECO:0000256" key="2">
    <source>
        <dbReference type="ARBA" id="ARBA00023136"/>
    </source>
</evidence>
<dbReference type="GO" id="GO:0030246">
    <property type="term" value="F:carbohydrate binding"/>
    <property type="evidence" value="ECO:0007669"/>
    <property type="project" value="InterPro"/>
</dbReference>
<dbReference type="InterPro" id="IPR028974">
    <property type="entry name" value="TSP_type-3_rpt"/>
</dbReference>
<dbReference type="PROSITE" id="PS51233">
    <property type="entry name" value="VWFD"/>
    <property type="match status" value="1"/>
</dbReference>
<feature type="compositionally biased region" description="Polar residues" evidence="3">
    <location>
        <begin position="1132"/>
        <end position="1145"/>
    </location>
</feature>
<dbReference type="InterPro" id="IPR003886">
    <property type="entry name" value="NIDO_dom"/>
</dbReference>
<name>A0A2P2C6X0_9ZZZZ</name>
<dbReference type="Gene3D" id="4.10.1080.10">
    <property type="entry name" value="TSP type-3 repeat"/>
    <property type="match status" value="1"/>
</dbReference>
<dbReference type="EMBL" id="CZKB01000005">
    <property type="protein sequence ID" value="CUR57731.1"/>
    <property type="molecule type" value="Genomic_DNA"/>
</dbReference>
<evidence type="ECO:0000256" key="1">
    <source>
        <dbReference type="ARBA" id="ARBA00004370"/>
    </source>
</evidence>
<protein>
    <recommendedName>
        <fullName evidence="4">VWFD domain-containing protein</fullName>
    </recommendedName>
</protein>
<dbReference type="Gene3D" id="2.60.120.380">
    <property type="match status" value="1"/>
</dbReference>
<feature type="compositionally biased region" description="Acidic residues" evidence="3">
    <location>
        <begin position="521"/>
        <end position="545"/>
    </location>
</feature>
<feature type="compositionally biased region" description="Basic and acidic residues" evidence="3">
    <location>
        <begin position="484"/>
        <end position="498"/>
    </location>
</feature>
<dbReference type="Pfam" id="PF06119">
    <property type="entry name" value="NIDO"/>
    <property type="match status" value="1"/>
</dbReference>
<dbReference type="GO" id="GO:0005509">
    <property type="term" value="F:calcium ion binding"/>
    <property type="evidence" value="ECO:0007669"/>
    <property type="project" value="InterPro"/>
</dbReference>
<dbReference type="GO" id="GO:0007160">
    <property type="term" value="P:cell-matrix adhesion"/>
    <property type="evidence" value="ECO:0007669"/>
    <property type="project" value="InterPro"/>
</dbReference>
<dbReference type="InterPro" id="IPR013784">
    <property type="entry name" value="Carb-bd-like_fold"/>
</dbReference>
<accession>A0A2P2C6X0</accession>
<dbReference type="GO" id="GO:0016020">
    <property type="term" value="C:membrane"/>
    <property type="evidence" value="ECO:0007669"/>
    <property type="project" value="UniProtKB-SubCell"/>
</dbReference>
<reference evidence="5" key="1">
    <citation type="submission" date="2015-08" db="EMBL/GenBank/DDBJ databases">
        <authorList>
            <person name="Babu N.S."/>
            <person name="Beckwith C.J."/>
            <person name="Beseler K.G."/>
            <person name="Brison A."/>
            <person name="Carone J.V."/>
            <person name="Caskin T.P."/>
            <person name="Diamond M."/>
            <person name="Durham M.E."/>
            <person name="Foxe J.M."/>
            <person name="Go M."/>
            <person name="Henderson B.A."/>
            <person name="Jones I.B."/>
            <person name="McGettigan J.A."/>
            <person name="Micheletti S.J."/>
            <person name="Nasrallah M.E."/>
            <person name="Ortiz D."/>
            <person name="Piller C.R."/>
            <person name="Privatt S.R."/>
            <person name="Schneider S.L."/>
            <person name="Sharp S."/>
            <person name="Smith T.C."/>
            <person name="Stanton J.D."/>
            <person name="Ullery H.E."/>
            <person name="Wilson R.J."/>
            <person name="Serrano M.G."/>
            <person name="Buck G."/>
            <person name="Lee V."/>
            <person name="Wang Y."/>
            <person name="Carvalho R."/>
            <person name="Voegtly L."/>
            <person name="Shi R."/>
            <person name="Duckworth R."/>
            <person name="Johnson A."/>
            <person name="Loviza R."/>
            <person name="Walstead R."/>
            <person name="Shah Z."/>
            <person name="Kiflezghi M."/>
            <person name="Wade K."/>
            <person name="Ball S.L."/>
            <person name="Bradley K.W."/>
            <person name="Asai D.J."/>
            <person name="Bowman C.A."/>
            <person name="Russell D.A."/>
            <person name="Pope W.H."/>
            <person name="Jacobs-Sera D."/>
            <person name="Hendrix R.W."/>
            <person name="Hatfull G.F."/>
        </authorList>
    </citation>
    <scope>NUCLEOTIDE SEQUENCE</scope>
</reference>
<feature type="region of interest" description="Disordered" evidence="3">
    <location>
        <begin position="1126"/>
        <end position="1153"/>
    </location>
</feature>
<dbReference type="PANTHER" id="PTHR13802">
    <property type="entry name" value="MUCIN 4-RELATED"/>
    <property type="match status" value="1"/>
</dbReference>
<evidence type="ECO:0000259" key="4">
    <source>
        <dbReference type="PROSITE" id="PS51233"/>
    </source>
</evidence>
<dbReference type="PANTHER" id="PTHR13802:SF59">
    <property type="entry name" value="SUSHI DOMAIN-CONTAINING PROTEIN 2"/>
    <property type="match status" value="1"/>
</dbReference>
<evidence type="ECO:0000313" key="5">
    <source>
        <dbReference type="EMBL" id="CUR57731.1"/>
    </source>
</evidence>
<feature type="region of interest" description="Disordered" evidence="3">
    <location>
        <begin position="484"/>
        <end position="553"/>
    </location>
</feature>
<sequence>MPGARNRLLVAASLTSGKRVTTIRRRVSVVQTAATGSAQVSGVVVDATGAAVPGAIVRYGDRSATAASDGGWTLAGVPSGGVTVRASAPGYLTATATASAEGWAVPILKELADPVRISKRGKTLRGPGYKVIVPRGALRKPTRVSITPLTKATPLNGSTFPIVDISPSGLRFRKPVKVVFARDLTNAAPSRPVVLGVNPDTGRVVALPTKVVKGSIVTWVSDVDGEELVLPQAALAPDENDPRGCKPYPSAKVAISVRWSLRLTLIPFLHARIGADSSTQWGFYLAGGPATPGFKLGYTASGLEEFKNAPMTATALDAVRNRLDAEMTSGTVPALQDPASPATKELMAFGGGADVGVGQKLDINYNAAFTVPGNTVGGVGQSSSALGSRPDRRDITGRVEFRPEADGNGVLTKVEAVLPKPHLEVNDSIDLCPGDLGGGPEVLATIPLSRLEVTPDPDQGGTMTTPVFNRAEVDLDKEIRLDVTDRYETNDRDGDGIPDRQPWSGASYELDNCPADPNPDQADEDGDGVGDACDEEEPPPPDEPADSGSFGDPHLVTFDGVSYDFNAAGDYVAARSDDGTFEIQFRFFRRTEGGTISQNHSISYNRGAAMRVGGSVLAFGDDANTDLHAPLAATLDGEPLAVTTTPTQLPGGATVRLDPSGDGDIGGTFRVVTWPDGTTVRVGPEAAYAYMLVTLSSERRGTVSGLLGDGDGAAVGDLATAAGVALTDPDNPDQLYGDFAPSWRAQGAQSLFETPLPAAVVDPVRPAAVLTLADLSDAERTAAEQICRDNGVVAGSGLEQCILDVAISGDAAFAQNTAGIADLVAGTVSSGSLTTQVETSSTATVPAEVVGSLDGAGVVDVVSLQLGAGSGLRVDATACPEPSTFDVTLLDPDGRVVTSNGGSDCGTLAAQIGRTGTYQLRIHDAGGFTGAYRLTLSPAGLGNTCQANQVGPNDDDSSPEITLPFSPRFGGQARTSLWVNTNGNVTFEGSRSTFTPYALADLGEPMVAAWWSDVYTAVPGTGEVRYGLGSVGGRQAFCVDWDEVAYYGGEDDTAKRNSFQLYLVDRGDVTSGAFDIVLVYDKLLWETGGASGGTGGLGGSSAAVGYTDGTAAGTFEVPGSRTPGALLDGGAQSLTASSTGSTQPGTHVFEVRE</sequence>
<keyword evidence="2" id="KW-0472">Membrane</keyword>